<reference evidence="2 3" key="2">
    <citation type="submission" date="2014-10" db="EMBL/GenBank/DDBJ databases">
        <title>Comparative genomics of the Paenibacillus odorifer group.</title>
        <authorList>
            <person name="Tsai Y.-C."/>
            <person name="Martin N."/>
            <person name="Korlach J."/>
            <person name="Wiedmann M."/>
        </authorList>
    </citation>
    <scope>NUCLEOTIDE SEQUENCE [LARGE SCALE GENOMIC DNA]</scope>
    <source>
        <strain evidence="2 3">DSM 18334</strain>
    </source>
</reference>
<dbReference type="EMBL" id="JQCR01000002">
    <property type="protein sequence ID" value="KGE20609.1"/>
    <property type="molecule type" value="Genomic_DNA"/>
</dbReference>
<dbReference type="InterPro" id="IPR041270">
    <property type="entry name" value="Phage_ABA_S"/>
</dbReference>
<dbReference type="Gene3D" id="3.30.2120.10">
    <property type="entry name" value="Bacillus phage protein-like"/>
    <property type="match status" value="1"/>
</dbReference>
<dbReference type="Proteomes" id="UP000029734">
    <property type="component" value="Unassembled WGS sequence"/>
</dbReference>
<dbReference type="RefSeq" id="WP_036653048.1">
    <property type="nucleotide sequence ID" value="NZ_JQCR01000002.1"/>
</dbReference>
<keyword evidence="3" id="KW-1185">Reference proteome</keyword>
<name>A0A098MDH0_9BACL</name>
<accession>A0A098MDH0</accession>
<protein>
    <recommendedName>
        <fullName evidence="1">Phage ABA sandwich domain-containing protein</fullName>
    </recommendedName>
</protein>
<comment type="caution">
    <text evidence="2">The sequence shown here is derived from an EMBL/GenBank/DDBJ whole genome shotgun (WGS) entry which is preliminary data.</text>
</comment>
<dbReference type="InterPro" id="IPR028985">
    <property type="entry name" value="Bacillus_phage_prot-like"/>
</dbReference>
<reference evidence="2 3" key="1">
    <citation type="submission" date="2014-08" db="EMBL/GenBank/DDBJ databases">
        <authorList>
            <person name="den Bakker H.C."/>
        </authorList>
    </citation>
    <scope>NUCLEOTIDE SEQUENCE [LARGE SCALE GENOMIC DNA]</scope>
    <source>
        <strain evidence="2 3">DSM 18334</strain>
    </source>
</reference>
<dbReference type="Pfam" id="PF18066">
    <property type="entry name" value="Phage_ABA_S"/>
    <property type="match status" value="1"/>
</dbReference>
<organism evidence="2 3">
    <name type="scientific">Paenibacillus wynnii</name>
    <dbReference type="NCBI Taxonomy" id="268407"/>
    <lineage>
        <taxon>Bacteria</taxon>
        <taxon>Bacillati</taxon>
        <taxon>Bacillota</taxon>
        <taxon>Bacilli</taxon>
        <taxon>Bacillales</taxon>
        <taxon>Paenibacillaceae</taxon>
        <taxon>Paenibacillus</taxon>
    </lineage>
</organism>
<dbReference type="OrthoDB" id="2661128at2"/>
<gene>
    <name evidence="2" type="ORF">PWYN_15605</name>
</gene>
<proteinExistence type="predicted"/>
<evidence type="ECO:0000313" key="2">
    <source>
        <dbReference type="EMBL" id="KGE20609.1"/>
    </source>
</evidence>
<evidence type="ECO:0000313" key="3">
    <source>
        <dbReference type="Proteomes" id="UP000029734"/>
    </source>
</evidence>
<sequence>MTVMTLTREEILNQPAGQILNQWVAVNIMCFDPGVVQYGDWCPSEDISAAWEVEEKIKEMAKDEPLHIGYYMTELILIVGSNGFNMIHATPEQRCKAALLAVLNL</sequence>
<evidence type="ECO:0000259" key="1">
    <source>
        <dbReference type="Pfam" id="PF18066"/>
    </source>
</evidence>
<feature type="domain" description="Phage ABA sandwich" evidence="1">
    <location>
        <begin position="22"/>
        <end position="99"/>
    </location>
</feature>
<dbReference type="STRING" id="268407.PWYN_15605"/>
<dbReference type="AlphaFoldDB" id="A0A098MDH0"/>